<keyword evidence="2" id="KW-1185">Reference proteome</keyword>
<protein>
    <submittedName>
        <fullName evidence="1">Uncharacterized protein</fullName>
    </submittedName>
</protein>
<dbReference type="InterPro" id="IPR011989">
    <property type="entry name" value="ARM-like"/>
</dbReference>
<sequence length="247" mass="27254">MMVEETVRRRKSGDLRVKIKAAKDLRKSSSSNSKSALRDRFATADAIEPLVSILHGSLPLAALLALLNLAARNQSEVLCFGEDLHRVCTELYPSFWRGFAPEFWRGFAQGCVCHFVDYSALTTSQLSPIIEEVVVRISSLLIQAEFKRLSILFSIMVDGSGENSFSAEEWISCAQELVPRALGNEGKNALCKEQLQAMSKTGVLGEVSFPSAATSSCAEPEVAVHGNLKEFHTRLQIWRRSTRCSTA</sequence>
<dbReference type="Gene3D" id="1.25.10.10">
    <property type="entry name" value="Leucine-rich Repeat Variant"/>
    <property type="match status" value="1"/>
</dbReference>
<reference evidence="1" key="2">
    <citation type="submission" date="2020-08" db="EMBL/GenBank/DDBJ databases">
        <title>Plant Genome Project.</title>
        <authorList>
            <person name="Zhang R.-G."/>
        </authorList>
    </citation>
    <scope>NUCLEOTIDE SEQUENCE</scope>
    <source>
        <strain evidence="1">Huo1</strain>
        <tissue evidence="1">Leaf</tissue>
    </source>
</reference>
<name>A0A8X8XWF1_SALSN</name>
<proteinExistence type="predicted"/>
<gene>
    <name evidence="1" type="ORF">SASPL_117775</name>
</gene>
<organism evidence="1">
    <name type="scientific">Salvia splendens</name>
    <name type="common">Scarlet sage</name>
    <dbReference type="NCBI Taxonomy" id="180675"/>
    <lineage>
        <taxon>Eukaryota</taxon>
        <taxon>Viridiplantae</taxon>
        <taxon>Streptophyta</taxon>
        <taxon>Embryophyta</taxon>
        <taxon>Tracheophyta</taxon>
        <taxon>Spermatophyta</taxon>
        <taxon>Magnoliopsida</taxon>
        <taxon>eudicotyledons</taxon>
        <taxon>Gunneridae</taxon>
        <taxon>Pentapetalae</taxon>
        <taxon>asterids</taxon>
        <taxon>lamiids</taxon>
        <taxon>Lamiales</taxon>
        <taxon>Lamiaceae</taxon>
        <taxon>Nepetoideae</taxon>
        <taxon>Mentheae</taxon>
        <taxon>Salviinae</taxon>
        <taxon>Salvia</taxon>
        <taxon>Salvia subgen. Calosphace</taxon>
        <taxon>core Calosphace</taxon>
    </lineage>
</organism>
<dbReference type="AlphaFoldDB" id="A0A8X8XWF1"/>
<evidence type="ECO:0000313" key="2">
    <source>
        <dbReference type="Proteomes" id="UP000298416"/>
    </source>
</evidence>
<accession>A0A8X8XWF1</accession>
<dbReference type="EMBL" id="PNBA02000006">
    <property type="protein sequence ID" value="KAG6421225.1"/>
    <property type="molecule type" value="Genomic_DNA"/>
</dbReference>
<reference evidence="1" key="1">
    <citation type="submission" date="2018-01" db="EMBL/GenBank/DDBJ databases">
        <authorList>
            <person name="Mao J.F."/>
        </authorList>
    </citation>
    <scope>NUCLEOTIDE SEQUENCE</scope>
    <source>
        <strain evidence="1">Huo1</strain>
        <tissue evidence="1">Leaf</tissue>
    </source>
</reference>
<dbReference type="Proteomes" id="UP000298416">
    <property type="component" value="Unassembled WGS sequence"/>
</dbReference>
<evidence type="ECO:0000313" key="1">
    <source>
        <dbReference type="EMBL" id="KAG6421225.1"/>
    </source>
</evidence>
<comment type="caution">
    <text evidence="1">The sequence shown here is derived from an EMBL/GenBank/DDBJ whole genome shotgun (WGS) entry which is preliminary data.</text>
</comment>